<evidence type="ECO:0000313" key="2">
    <source>
        <dbReference type="Proteomes" id="UP001500002"/>
    </source>
</evidence>
<dbReference type="Proteomes" id="UP001500002">
    <property type="component" value="Unassembled WGS sequence"/>
</dbReference>
<protein>
    <recommendedName>
        <fullName evidence="3">Alcohol dehydrogenase-like C-terminal domain-containing protein</fullName>
    </recommendedName>
</protein>
<accession>A0ABN2MB56</accession>
<gene>
    <name evidence="1" type="ORF">GCM10009749_30240</name>
</gene>
<reference evidence="1 2" key="1">
    <citation type="journal article" date="2019" name="Int. J. Syst. Evol. Microbiol.">
        <title>The Global Catalogue of Microorganisms (GCM) 10K type strain sequencing project: providing services to taxonomists for standard genome sequencing and annotation.</title>
        <authorList>
            <consortium name="The Broad Institute Genomics Platform"/>
            <consortium name="The Broad Institute Genome Sequencing Center for Infectious Disease"/>
            <person name="Wu L."/>
            <person name="Ma J."/>
        </authorList>
    </citation>
    <scope>NUCLEOTIDE SEQUENCE [LARGE SCALE GENOMIC DNA]</scope>
    <source>
        <strain evidence="1 2">JCM 14322</strain>
    </source>
</reference>
<name>A0ABN2MB56_9MICO</name>
<dbReference type="RefSeq" id="WP_344297159.1">
    <property type="nucleotide sequence ID" value="NZ_BAAANJ010000016.1"/>
</dbReference>
<sequence length="82" mass="8923">MRTSLWGTRPSLLELVEMAHRGEIRIETKIYPITDALQAYADLHDSKIPVGTATRVTVAGSGSCSLQQRRFAGPRRSAATPG</sequence>
<evidence type="ECO:0000313" key="1">
    <source>
        <dbReference type="EMBL" id="GAA1818034.1"/>
    </source>
</evidence>
<dbReference type="EMBL" id="BAAANJ010000016">
    <property type="protein sequence ID" value="GAA1818034.1"/>
    <property type="molecule type" value="Genomic_DNA"/>
</dbReference>
<comment type="caution">
    <text evidence="1">The sequence shown here is derived from an EMBL/GenBank/DDBJ whole genome shotgun (WGS) entry which is preliminary data.</text>
</comment>
<organism evidence="1 2">
    <name type="scientific">Agromyces neolithicus</name>
    <dbReference type="NCBI Taxonomy" id="269420"/>
    <lineage>
        <taxon>Bacteria</taxon>
        <taxon>Bacillati</taxon>
        <taxon>Actinomycetota</taxon>
        <taxon>Actinomycetes</taxon>
        <taxon>Micrococcales</taxon>
        <taxon>Microbacteriaceae</taxon>
        <taxon>Agromyces</taxon>
    </lineage>
</organism>
<keyword evidence="2" id="KW-1185">Reference proteome</keyword>
<evidence type="ECO:0008006" key="3">
    <source>
        <dbReference type="Google" id="ProtNLM"/>
    </source>
</evidence>
<proteinExistence type="predicted"/>